<feature type="binding site" evidence="10">
    <location>
        <position position="109"/>
    </location>
    <ligand>
        <name>a divalent metal cation</name>
        <dbReference type="ChEBI" id="CHEBI:60240"/>
        <label>1</label>
    </ligand>
</feature>
<dbReference type="PANTHER" id="PTHR47917:SF1">
    <property type="entry name" value="COENZYME F420:L-GLUTAMATE LIGASE"/>
    <property type="match status" value="1"/>
</dbReference>
<evidence type="ECO:0000256" key="2">
    <source>
        <dbReference type="ARBA" id="ARBA00022723"/>
    </source>
</evidence>
<organism evidence="13 15">
    <name type="scientific">Nocardia cyriacigeorgica</name>
    <dbReference type="NCBI Taxonomy" id="135487"/>
    <lineage>
        <taxon>Bacteria</taxon>
        <taxon>Bacillati</taxon>
        <taxon>Actinomycetota</taxon>
        <taxon>Actinomycetes</taxon>
        <taxon>Mycobacteriales</taxon>
        <taxon>Nocardiaceae</taxon>
        <taxon>Nocardia</taxon>
    </lineage>
</organism>
<proteinExistence type="inferred from homology"/>
<feature type="binding site" evidence="10">
    <location>
        <begin position="260"/>
        <end position="264"/>
    </location>
    <ligand>
        <name>FMN</name>
        <dbReference type="ChEBI" id="CHEBI:58210"/>
    </ligand>
</feature>
<dbReference type="NCBIfam" id="TIGR03553">
    <property type="entry name" value="F420_FbiB_CTERM"/>
    <property type="match status" value="1"/>
</dbReference>
<evidence type="ECO:0000259" key="11">
    <source>
        <dbReference type="Pfam" id="PF00881"/>
    </source>
</evidence>
<dbReference type="InterPro" id="IPR008225">
    <property type="entry name" value="F420-0_g-glutamyl_ligase"/>
</dbReference>
<dbReference type="GO" id="GO:0005525">
    <property type="term" value="F:GTP binding"/>
    <property type="evidence" value="ECO:0007669"/>
    <property type="project" value="UniProtKB-KW"/>
</dbReference>
<evidence type="ECO:0000259" key="12">
    <source>
        <dbReference type="Pfam" id="PF01996"/>
    </source>
</evidence>
<comment type="catalytic activity">
    <reaction evidence="10">
        <text>oxidized coenzyme F420-0 + FMN + H(+) = dehydro coenzyme F420-0 + FMNH2</text>
        <dbReference type="Rhea" id="RHEA:60360"/>
        <dbReference type="ChEBI" id="CHEBI:15378"/>
        <dbReference type="ChEBI" id="CHEBI:57618"/>
        <dbReference type="ChEBI" id="CHEBI:58210"/>
        <dbReference type="ChEBI" id="CHEBI:59907"/>
        <dbReference type="ChEBI" id="CHEBI:143705"/>
        <dbReference type="EC" id="1.3.8.17"/>
    </reaction>
</comment>
<feature type="binding site" evidence="10">
    <location>
        <position position="436"/>
    </location>
    <ligand>
        <name>FMN</name>
        <dbReference type="ChEBI" id="CHEBI:58210"/>
    </ligand>
</feature>
<feature type="binding site" evidence="10">
    <location>
        <position position="151"/>
    </location>
    <ligand>
        <name>a divalent metal cation</name>
        <dbReference type="ChEBI" id="CHEBI:60240"/>
        <label>2</label>
    </ligand>
</feature>
<dbReference type="EMBL" id="JAAGUZ010000033">
    <property type="protein sequence ID" value="NEW45550.1"/>
    <property type="molecule type" value="Genomic_DNA"/>
</dbReference>
<dbReference type="RefSeq" id="WP_163824041.1">
    <property type="nucleotide sequence ID" value="NZ_JAAGUX010000004.1"/>
</dbReference>
<evidence type="ECO:0000256" key="9">
    <source>
        <dbReference type="ARBA" id="ARBA00023268"/>
    </source>
</evidence>
<evidence type="ECO:0000313" key="16">
    <source>
        <dbReference type="Proteomes" id="UP000470876"/>
    </source>
</evidence>
<comment type="cofactor">
    <cofactor evidence="10">
        <name>K(+)</name>
        <dbReference type="ChEBI" id="CHEBI:29103"/>
    </cofactor>
    <text evidence="10">Monovalent cation. The ion could be potassium.</text>
</comment>
<evidence type="ECO:0000313" key="14">
    <source>
        <dbReference type="EMBL" id="NEW54855.1"/>
    </source>
</evidence>
<comment type="caution">
    <text evidence="13">The sequence shown here is derived from an EMBL/GenBank/DDBJ whole genome shotgun (WGS) entry which is preliminary data.</text>
</comment>
<comment type="function">
    <text evidence="10">Bifunctional enzyme that catalyzes the GTP-dependent successive addition of two or more gamma-linked L-glutamates to the L-lactyl phosphodiester of 7,8-didemethyl-8-hydroxy-5-deazariboflavin (F420-0) to form polyglutamated F420 derivatives, and the FMNH2-dependent reduction of dehydro-F420-0 to form F420-0.</text>
</comment>
<dbReference type="HAMAP" id="MF_01259">
    <property type="entry name" value="F420_ligase_FbiB"/>
    <property type="match status" value="1"/>
</dbReference>
<dbReference type="Gene3D" id="3.30.1330.100">
    <property type="entry name" value="CofE-like"/>
    <property type="match status" value="1"/>
</dbReference>
<accession>A0A6P1D9I1</accession>
<dbReference type="PANTHER" id="PTHR47917">
    <property type="match status" value="1"/>
</dbReference>
<dbReference type="GO" id="GO:0052619">
    <property type="term" value="F:coenzyme F420-1:gamma-L-glutamate ligase activity"/>
    <property type="evidence" value="ECO:0007669"/>
    <property type="project" value="UniProtKB-UniRule"/>
</dbReference>
<dbReference type="NCBIfam" id="NF009810">
    <property type="entry name" value="PRK13294.1"/>
    <property type="match status" value="1"/>
</dbReference>
<feature type="binding site" evidence="10">
    <location>
        <position position="150"/>
    </location>
    <ligand>
        <name>a divalent metal cation</name>
        <dbReference type="ChEBI" id="CHEBI:60240"/>
        <label>1</label>
    </ligand>
</feature>
<sequence length="448" mass="47651">MTGPVDHAAGELRLLPITGLPEFRPGDDLAEHIAANAPWLADGDVLVVTSKIVAKVEGRIVAAPLDPEERDTARRALVDQEAVRVLARKGRTLITENRLGIVQAASGVDGSNVEQGELVLLPTDPDASAKALRSALAERLGVEVAVVITDTMGRAWRNGQIDAAIGSSGLRVLHDYAGAVDGQGNELHVTQVAVADELAAAADLVKGKLGGVPVAAVRGLAYTDDASSAADLVRRGTDDLFWLGTAEAIEQGRSEAVLLRRSVREFAADPVDPERVRAAVSVALTAPAPHHTRPVRFVWLRDRALRERLLTAMADKWRADLTADGLPADRVERRIARGRILFDAPEVIIPCCVPDGAHDYPDQRRRAAEQTMFTVAVGAAVQGLLVALATEGLGSCWIGSTIFAPETTREVLGLDGEWNPLGAIAIGHPLDELTPRPPRAPGEALVER</sequence>
<keyword evidence="16" id="KW-1185">Reference proteome</keyword>
<keyword evidence="8 10" id="KW-0464">Manganese</keyword>
<dbReference type="Proteomes" id="UP000470876">
    <property type="component" value="Unassembled WGS sequence"/>
</dbReference>
<comment type="similarity">
    <text evidence="10">In the N-terminal section; belongs to the CofE family.</text>
</comment>
<comment type="cofactor">
    <cofactor evidence="10">
        <name>Mg(2+)</name>
        <dbReference type="ChEBI" id="CHEBI:18420"/>
    </cofactor>
    <cofactor evidence="10">
        <name>Mn(2+)</name>
        <dbReference type="ChEBI" id="CHEBI:29035"/>
    </cofactor>
    <text evidence="10">Binds 2 divalent metal cations per subunit. The ions could be magnesium and/or manganese.</text>
</comment>
<evidence type="ECO:0000313" key="15">
    <source>
        <dbReference type="Proteomes" id="UP000468928"/>
    </source>
</evidence>
<dbReference type="NCBIfam" id="TIGR01916">
    <property type="entry name" value="F420_cofE"/>
    <property type="match status" value="1"/>
</dbReference>
<feature type="binding site" evidence="10">
    <location>
        <position position="112"/>
    </location>
    <ligand>
        <name>GTP</name>
        <dbReference type="ChEBI" id="CHEBI:37565"/>
    </ligand>
</feature>
<dbReference type="Pfam" id="PF00881">
    <property type="entry name" value="Nitroreductase"/>
    <property type="match status" value="1"/>
</dbReference>
<dbReference type="SUPFAM" id="SSF55469">
    <property type="entry name" value="FMN-dependent nitroreductase-like"/>
    <property type="match status" value="1"/>
</dbReference>
<comment type="pathway">
    <text evidence="10">Cofactor biosynthesis; coenzyme F420 biosynthesis.</text>
</comment>
<feature type="binding site" evidence="10">
    <location>
        <begin position="20"/>
        <end position="23"/>
    </location>
    <ligand>
        <name>GTP</name>
        <dbReference type="ChEBI" id="CHEBI:37565"/>
    </ligand>
</feature>
<dbReference type="EC" id="1.3.8.17" evidence="10"/>
<feature type="binding site" evidence="10">
    <location>
        <position position="55"/>
    </location>
    <ligand>
        <name>GTP</name>
        <dbReference type="ChEBI" id="CHEBI:37565"/>
    </ligand>
</feature>
<comment type="catalytic activity">
    <reaction evidence="10">
        <text>oxidized coenzyme F420-1 + GTP + L-glutamate = oxidized coenzyme F420-2 + GDP + phosphate + H(+)</text>
        <dbReference type="Rhea" id="RHEA:30523"/>
        <dbReference type="ChEBI" id="CHEBI:15378"/>
        <dbReference type="ChEBI" id="CHEBI:29985"/>
        <dbReference type="ChEBI" id="CHEBI:37565"/>
        <dbReference type="ChEBI" id="CHEBI:43474"/>
        <dbReference type="ChEBI" id="CHEBI:57922"/>
        <dbReference type="ChEBI" id="CHEBI:58189"/>
        <dbReference type="ChEBI" id="CHEBI:59920"/>
        <dbReference type="EC" id="6.3.2.34"/>
    </reaction>
</comment>
<keyword evidence="2 10" id="KW-0479">Metal-binding</keyword>
<dbReference type="Pfam" id="PF01996">
    <property type="entry name" value="F420_ligase"/>
    <property type="match status" value="1"/>
</dbReference>
<dbReference type="InterPro" id="IPR029479">
    <property type="entry name" value="Nitroreductase"/>
</dbReference>
<feature type="binding site" evidence="10">
    <location>
        <position position="50"/>
    </location>
    <ligand>
        <name>GTP</name>
        <dbReference type="ChEBI" id="CHEBI:37565"/>
    </ligand>
</feature>
<feature type="binding site" evidence="10">
    <location>
        <position position="399"/>
    </location>
    <ligand>
        <name>FMN</name>
        <dbReference type="ChEBI" id="CHEBI:58210"/>
    </ligand>
</feature>
<feature type="binding site" evidence="10">
    <location>
        <position position="320"/>
    </location>
    <ligand>
        <name>coenzyme F420-(gamma-Glu)n</name>
        <dbReference type="ChEBI" id="CHEBI:133980"/>
    </ligand>
</feature>
<feature type="region of interest" description="Dehydro-coenzyme F420-0 reductase" evidence="10">
    <location>
        <begin position="245"/>
        <end position="448"/>
    </location>
</feature>
<keyword evidence="6 10" id="KW-0560">Oxidoreductase</keyword>
<feature type="domain" description="Nitroreductase" evidence="11">
    <location>
        <begin position="260"/>
        <end position="428"/>
    </location>
</feature>
<dbReference type="InterPro" id="IPR002847">
    <property type="entry name" value="F420-0_gamma-glut_ligase-dom"/>
</dbReference>
<evidence type="ECO:0000256" key="4">
    <source>
        <dbReference type="ARBA" id="ARBA00022842"/>
    </source>
</evidence>
<evidence type="ECO:0000256" key="10">
    <source>
        <dbReference type="HAMAP-Rule" id="MF_01259"/>
    </source>
</evidence>
<evidence type="ECO:0000256" key="7">
    <source>
        <dbReference type="ARBA" id="ARBA00023134"/>
    </source>
</evidence>
<keyword evidence="3 10" id="KW-0547">Nucleotide-binding</keyword>
<dbReference type="Gene3D" id="3.40.109.10">
    <property type="entry name" value="NADH Oxidase"/>
    <property type="match status" value="1"/>
</dbReference>
<dbReference type="InterPro" id="IPR000415">
    <property type="entry name" value="Nitroreductase-like"/>
</dbReference>
<name>A0A6P1D9I1_9NOCA</name>
<evidence type="ECO:0000256" key="8">
    <source>
        <dbReference type="ARBA" id="ARBA00023211"/>
    </source>
</evidence>
<evidence type="ECO:0000256" key="5">
    <source>
        <dbReference type="ARBA" id="ARBA00022958"/>
    </source>
</evidence>
<dbReference type="GO" id="GO:0052890">
    <property type="term" value="F:oxidoreductase activity, acting on the CH-CH group of donors, with a flavin as acceptor"/>
    <property type="evidence" value="ECO:0007669"/>
    <property type="project" value="UniProtKB-UniRule"/>
</dbReference>
<dbReference type="Proteomes" id="UP000468928">
    <property type="component" value="Unassembled WGS sequence"/>
</dbReference>
<evidence type="ECO:0000256" key="6">
    <source>
        <dbReference type="ARBA" id="ARBA00023002"/>
    </source>
</evidence>
<dbReference type="AlphaFoldDB" id="A0A6P1D9I1"/>
<dbReference type="SUPFAM" id="SSF144010">
    <property type="entry name" value="CofE-like"/>
    <property type="match status" value="1"/>
</dbReference>
<evidence type="ECO:0000256" key="3">
    <source>
        <dbReference type="ARBA" id="ARBA00022741"/>
    </source>
</evidence>
<gene>
    <name evidence="10" type="primary">fbiB</name>
    <name evidence="13" type="ORF">GV789_13965</name>
    <name evidence="14" type="ORF">GV794_04100</name>
</gene>
<dbReference type="EC" id="6.3.2.31" evidence="10"/>
<keyword evidence="7 10" id="KW-0342">GTP-binding</keyword>
<comment type="catalytic activity">
    <reaction evidence="10">
        <text>oxidized coenzyme F420-0 + GTP + L-glutamate = oxidized coenzyme F420-1 + GDP + phosphate + H(+)</text>
        <dbReference type="Rhea" id="RHEA:30555"/>
        <dbReference type="ChEBI" id="CHEBI:15378"/>
        <dbReference type="ChEBI" id="CHEBI:29985"/>
        <dbReference type="ChEBI" id="CHEBI:37565"/>
        <dbReference type="ChEBI" id="CHEBI:43474"/>
        <dbReference type="ChEBI" id="CHEBI:58189"/>
        <dbReference type="ChEBI" id="CHEBI:59907"/>
        <dbReference type="ChEBI" id="CHEBI:59920"/>
        <dbReference type="EC" id="6.3.2.31"/>
    </reaction>
</comment>
<keyword evidence="5 10" id="KW-0630">Potassium</keyword>
<dbReference type="GO" id="GO:0052618">
    <property type="term" value="F:coenzyme F420-0:L-glutamate ligase activity"/>
    <property type="evidence" value="ECO:0007669"/>
    <property type="project" value="UniProtKB-UniRule"/>
</dbReference>
<feature type="binding site" evidence="10">
    <location>
        <position position="288"/>
    </location>
    <ligand>
        <name>FMN</name>
        <dbReference type="ChEBI" id="CHEBI:58210"/>
    </ligand>
</feature>
<dbReference type="EC" id="6.3.2.34" evidence="10"/>
<keyword evidence="4 10" id="KW-0460">Magnesium</keyword>
<evidence type="ECO:0000256" key="1">
    <source>
        <dbReference type="ARBA" id="ARBA00022598"/>
    </source>
</evidence>
<feature type="region of interest" description="Coenzyme F420:L-glutamate ligase" evidence="10">
    <location>
        <begin position="1"/>
        <end position="244"/>
    </location>
</feature>
<keyword evidence="1 10" id="KW-0436">Ligase</keyword>
<dbReference type="InterPro" id="IPR019943">
    <property type="entry name" value="F420_FbiB_C"/>
</dbReference>
<dbReference type="InterPro" id="IPR023661">
    <property type="entry name" value="FbiB"/>
</dbReference>
<evidence type="ECO:0000313" key="13">
    <source>
        <dbReference type="EMBL" id="NEW45550.1"/>
    </source>
</evidence>
<dbReference type="GO" id="GO:0052645">
    <property type="term" value="P:F420-0 metabolic process"/>
    <property type="evidence" value="ECO:0007669"/>
    <property type="project" value="UniProtKB-UniRule"/>
</dbReference>
<keyword evidence="9 10" id="KW-0511">Multifunctional enzyme</keyword>
<reference evidence="15 16" key="1">
    <citation type="submission" date="2020-01" db="EMBL/GenBank/DDBJ databases">
        <title>Genetics and antimicrobial susceptibilities of Nocardia species isolated from the soil; a comparison with species isolated from humans.</title>
        <authorList>
            <person name="Carrasco G."/>
            <person name="Monzon S."/>
            <person name="Sansegundo M."/>
            <person name="Garcia E."/>
            <person name="Garrido N."/>
            <person name="Medina M.J."/>
            <person name="Villalon P."/>
            <person name="Ramirez-Arocha A.C."/>
            <person name="Jimenez P."/>
            <person name="Cuesta I."/>
            <person name="Valdezate S."/>
        </authorList>
    </citation>
    <scope>NUCLEOTIDE SEQUENCE [LARGE SCALE GENOMIC DNA]</scope>
    <source>
        <strain evidence="13 15">CNM20110639</strain>
        <strain evidence="14 16">CNM20110649</strain>
    </source>
</reference>
<dbReference type="GO" id="GO:0046872">
    <property type="term" value="F:metal ion binding"/>
    <property type="evidence" value="ECO:0007669"/>
    <property type="project" value="UniProtKB-KW"/>
</dbReference>
<feature type="domain" description="Coenzyme F420:L-glutamate ligase-like" evidence="12">
    <location>
        <begin position="20"/>
        <end position="219"/>
    </location>
</feature>
<protein>
    <recommendedName>
        <fullName evidence="10">Bifunctional F420 biosynthesis protein FbiB</fullName>
    </recommendedName>
    <domain>
        <recommendedName>
            <fullName evidence="10">Coenzyme F420:L-glutamate ligase</fullName>
            <ecNumber evidence="10">6.3.2.31</ecNumber>
            <ecNumber evidence="10">6.3.2.34</ecNumber>
        </recommendedName>
        <alternativeName>
            <fullName evidence="10">Coenzyme F420-0:L-glutamate ligase</fullName>
        </alternativeName>
        <alternativeName>
            <fullName evidence="10">Coenzyme F420-1:gamma-L-glutamate ligase</fullName>
        </alternativeName>
    </domain>
    <domain>
        <recommendedName>
            <fullName evidence="10">Dehydro-coenzyme F420-0 reductase</fullName>
            <ecNumber evidence="10">1.3.8.17</ecNumber>
        </recommendedName>
    </domain>
</protein>
<dbReference type="UniPathway" id="UPA00071"/>
<dbReference type="Gene3D" id="3.90.1660.10">
    <property type="entry name" value="CofE-like domain"/>
    <property type="match status" value="1"/>
</dbReference>
<dbReference type="EMBL" id="JAAGUX010000004">
    <property type="protein sequence ID" value="NEW54855.1"/>
    <property type="molecule type" value="Genomic_DNA"/>
</dbReference>